<evidence type="ECO:0000313" key="1">
    <source>
        <dbReference type="EMBL" id="SKA64231.1"/>
    </source>
</evidence>
<dbReference type="GO" id="GO:0017111">
    <property type="term" value="F:ribonucleoside triphosphate phosphatase activity"/>
    <property type="evidence" value="ECO:0007669"/>
    <property type="project" value="InterPro"/>
</dbReference>
<proteinExistence type="predicted"/>
<dbReference type="Proteomes" id="UP000189733">
    <property type="component" value="Unassembled WGS sequence"/>
</dbReference>
<sequence length="160" mass="17291">MLAELVLALSHKDIPCAGILSRGLWEDGIRSGFDLIDLRSRTTTPLSRRIPDAAPGEIPFEFLADGWTAARRALQPERCQSAALVAVDEIGPLEMQGKGFAPLLPPVLELPVLHVWVVRSALVDAVAAHWDLSPHVIETQEHGALTRLLAAVSKGLGEQI</sequence>
<name>A0A1T4VI44_9BACT</name>
<dbReference type="InterPro" id="IPR004948">
    <property type="entry name" value="Nuc-triphosphatase_THEP1"/>
</dbReference>
<dbReference type="STRING" id="1121442.SAMN02745702_00296"/>
<dbReference type="InterPro" id="IPR027417">
    <property type="entry name" value="P-loop_NTPase"/>
</dbReference>
<organism evidence="1 2">
    <name type="scientific">Desulfobaculum bizertense DSM 18034</name>
    <dbReference type="NCBI Taxonomy" id="1121442"/>
    <lineage>
        <taxon>Bacteria</taxon>
        <taxon>Pseudomonadati</taxon>
        <taxon>Thermodesulfobacteriota</taxon>
        <taxon>Desulfovibrionia</taxon>
        <taxon>Desulfovibrionales</taxon>
        <taxon>Desulfovibrionaceae</taxon>
        <taxon>Desulfobaculum</taxon>
    </lineage>
</organism>
<gene>
    <name evidence="1" type="ORF">SAMN02745702_00296</name>
</gene>
<dbReference type="Pfam" id="PF03266">
    <property type="entry name" value="NTPase_1"/>
    <property type="match status" value="1"/>
</dbReference>
<reference evidence="1 2" key="1">
    <citation type="submission" date="2017-02" db="EMBL/GenBank/DDBJ databases">
        <authorList>
            <person name="Peterson S.W."/>
        </authorList>
    </citation>
    <scope>NUCLEOTIDE SEQUENCE [LARGE SCALE GENOMIC DNA]</scope>
    <source>
        <strain evidence="1 2">DSM 18034</strain>
    </source>
</reference>
<keyword evidence="2" id="KW-1185">Reference proteome</keyword>
<dbReference type="AlphaFoldDB" id="A0A1T4VI44"/>
<accession>A0A1T4VI44</accession>
<dbReference type="Gene3D" id="3.40.50.300">
    <property type="entry name" value="P-loop containing nucleotide triphosphate hydrolases"/>
    <property type="match status" value="1"/>
</dbReference>
<dbReference type="EMBL" id="FUYA01000001">
    <property type="protein sequence ID" value="SKA64231.1"/>
    <property type="molecule type" value="Genomic_DNA"/>
</dbReference>
<protein>
    <submittedName>
        <fullName evidence="1">NTPase</fullName>
    </submittedName>
</protein>
<evidence type="ECO:0000313" key="2">
    <source>
        <dbReference type="Proteomes" id="UP000189733"/>
    </source>
</evidence>